<reference evidence="1 2" key="1">
    <citation type="journal article" date="2024" name="G3 (Bethesda)">
        <title>Genome assembly of Hibiscus sabdariffa L. provides insights into metabolisms of medicinal natural products.</title>
        <authorList>
            <person name="Kim T."/>
        </authorList>
    </citation>
    <scope>NUCLEOTIDE SEQUENCE [LARGE SCALE GENOMIC DNA]</scope>
    <source>
        <strain evidence="1">TK-2024</strain>
        <tissue evidence="1">Old leaves</tissue>
    </source>
</reference>
<evidence type="ECO:0000313" key="2">
    <source>
        <dbReference type="Proteomes" id="UP001396334"/>
    </source>
</evidence>
<comment type="caution">
    <text evidence="1">The sequence shown here is derived from an EMBL/GenBank/DDBJ whole genome shotgun (WGS) entry which is preliminary data.</text>
</comment>
<sequence length="82" mass="9155">MLIETGPKGETYAPSKGPQAGWDIEVEAKTERRPVYMHGGSHSRYGVRIEHSLIAPNGAWKVTHHTKRVNAAKCSKQQRNSM</sequence>
<dbReference type="EMBL" id="JBBPBN010000697">
    <property type="protein sequence ID" value="KAK8483184.1"/>
    <property type="molecule type" value="Genomic_DNA"/>
</dbReference>
<gene>
    <name evidence="1" type="ORF">V6N11_055812</name>
</gene>
<name>A0ABR1ZR63_9ROSI</name>
<accession>A0ABR1ZR63</accession>
<protein>
    <submittedName>
        <fullName evidence="1">Uncharacterized protein</fullName>
    </submittedName>
</protein>
<dbReference type="Proteomes" id="UP001396334">
    <property type="component" value="Unassembled WGS sequence"/>
</dbReference>
<proteinExistence type="predicted"/>
<evidence type="ECO:0000313" key="1">
    <source>
        <dbReference type="EMBL" id="KAK8483184.1"/>
    </source>
</evidence>
<keyword evidence="2" id="KW-1185">Reference proteome</keyword>
<organism evidence="1 2">
    <name type="scientific">Hibiscus sabdariffa</name>
    <name type="common">roselle</name>
    <dbReference type="NCBI Taxonomy" id="183260"/>
    <lineage>
        <taxon>Eukaryota</taxon>
        <taxon>Viridiplantae</taxon>
        <taxon>Streptophyta</taxon>
        <taxon>Embryophyta</taxon>
        <taxon>Tracheophyta</taxon>
        <taxon>Spermatophyta</taxon>
        <taxon>Magnoliopsida</taxon>
        <taxon>eudicotyledons</taxon>
        <taxon>Gunneridae</taxon>
        <taxon>Pentapetalae</taxon>
        <taxon>rosids</taxon>
        <taxon>malvids</taxon>
        <taxon>Malvales</taxon>
        <taxon>Malvaceae</taxon>
        <taxon>Malvoideae</taxon>
        <taxon>Hibiscus</taxon>
    </lineage>
</organism>